<dbReference type="EMBL" id="JAMQPV010000009">
    <property type="protein sequence ID" value="MCW7464049.1"/>
    <property type="molecule type" value="Genomic_DNA"/>
</dbReference>
<dbReference type="Proteomes" id="UP001209737">
    <property type="component" value="Unassembled WGS sequence"/>
</dbReference>
<name>A0ABT3M243_9LEPT</name>
<proteinExistence type="predicted"/>
<evidence type="ECO:0000313" key="2">
    <source>
        <dbReference type="Proteomes" id="UP001209737"/>
    </source>
</evidence>
<dbReference type="RefSeq" id="WP_265376743.1">
    <property type="nucleotide sequence ID" value="NZ_JAMQPV010000009.1"/>
</dbReference>
<protein>
    <submittedName>
        <fullName evidence="1">Uncharacterized protein</fullName>
    </submittedName>
</protein>
<accession>A0ABT3M243</accession>
<gene>
    <name evidence="1" type="ORF">ND812_18245</name>
</gene>
<comment type="caution">
    <text evidence="1">The sequence shown here is derived from an EMBL/GenBank/DDBJ whole genome shotgun (WGS) entry which is preliminary data.</text>
</comment>
<evidence type="ECO:0000313" key="1">
    <source>
        <dbReference type="EMBL" id="MCW7464049.1"/>
    </source>
</evidence>
<keyword evidence="2" id="KW-1185">Reference proteome</keyword>
<organism evidence="1 2">
    <name type="scientific">Leptospira limi</name>
    <dbReference type="NCBI Taxonomy" id="2950023"/>
    <lineage>
        <taxon>Bacteria</taxon>
        <taxon>Pseudomonadati</taxon>
        <taxon>Spirochaetota</taxon>
        <taxon>Spirochaetia</taxon>
        <taxon>Leptospirales</taxon>
        <taxon>Leptospiraceae</taxon>
        <taxon>Leptospira</taxon>
    </lineage>
</organism>
<sequence length="193" mass="22055">MTFSSMANDIISLAKPNGDIIENIKANVQPKTIFIFDEKIPLEEGDIIYRKLPNGLIESYVVLDRGYYSQFHGIQGHYQAKVRKENSISQEKYNSITNIYNATGINSRINIQSQDTSNNNYNSEEIFSLIYQVLENIKEVEIQSKAKKLLEEMKSKKGTASYLECYIQFISLLSDHISLISAFIPPLTKFIVQ</sequence>
<reference evidence="1 2" key="1">
    <citation type="submission" date="2022-06" db="EMBL/GenBank/DDBJ databases">
        <title>Leptospira isolates from biofilms formed at urban environments.</title>
        <authorList>
            <person name="Ribeiro P.S."/>
            <person name="Sousa T."/>
            <person name="Carvalho N."/>
            <person name="Aburjaile F."/>
            <person name="Neves F."/>
            <person name="Oliveira D."/>
            <person name="Blanco L."/>
            <person name="Lima J."/>
            <person name="Costa F."/>
            <person name="Brenig B."/>
            <person name="Soares S."/>
            <person name="Ramos R."/>
            <person name="Goes-Neto A."/>
            <person name="Matiuzzi M."/>
            <person name="Azevedo V."/>
            <person name="Ristow P."/>
        </authorList>
    </citation>
    <scope>NUCLEOTIDE SEQUENCE [LARGE SCALE GENOMIC DNA]</scope>
    <source>
        <strain evidence="1 2">VSF25</strain>
    </source>
</reference>